<dbReference type="Proteomes" id="UP000885750">
    <property type="component" value="Unassembled WGS sequence"/>
</dbReference>
<evidence type="ECO:0000313" key="2">
    <source>
        <dbReference type="EMBL" id="HFC92585.1"/>
    </source>
</evidence>
<gene>
    <name evidence="2" type="primary">pilV</name>
    <name evidence="2" type="ORF">ENJ51_07205</name>
</gene>
<protein>
    <submittedName>
        <fullName evidence="2">Type IV pilus modification protein PilV</fullName>
    </submittedName>
</protein>
<dbReference type="Pfam" id="PF22150">
    <property type="entry name" value="Tt1218-like"/>
    <property type="match status" value="1"/>
</dbReference>
<reference evidence="2" key="1">
    <citation type="journal article" date="2020" name="mSystems">
        <title>Genome- and Community-Level Interaction Insights into Carbon Utilization and Element Cycling Functions of Hydrothermarchaeota in Hydrothermal Sediment.</title>
        <authorList>
            <person name="Zhou Z."/>
            <person name="Liu Y."/>
            <person name="Xu W."/>
            <person name="Pan J."/>
            <person name="Luo Z.H."/>
            <person name="Li M."/>
        </authorList>
    </citation>
    <scope>NUCLEOTIDE SEQUENCE [LARGE SCALE GENOMIC DNA]</scope>
    <source>
        <strain evidence="2">HyVt-493</strain>
    </source>
</reference>
<evidence type="ECO:0000259" key="1">
    <source>
        <dbReference type="Pfam" id="PF22150"/>
    </source>
</evidence>
<comment type="caution">
    <text evidence="2">The sequence shown here is derived from an EMBL/GenBank/DDBJ whole genome shotgun (WGS) entry which is preliminary data.</text>
</comment>
<dbReference type="AlphaFoldDB" id="A0A7V2WV81"/>
<dbReference type="InterPro" id="IPR054402">
    <property type="entry name" value="Tt1218-like_dom"/>
</dbReference>
<sequence length="181" mass="19190">MKFSSSKHQLGVSLIESMIAALVISVGLLGVAAMQVVAMKGSSHAFQQAQASDLMKELLERMRSNTTAVFDDDYTIADSSSYKCNVVLSKNCMNGGTSCSAQELAKSDLYHTICGYDAAHLSGIRGSLSNGAIQISCLGGAGTCDQGINFKINWDERVLGKEGNGKNTLAREISLNTVISQ</sequence>
<dbReference type="NCBIfam" id="TIGR02523">
    <property type="entry name" value="type_IV_pilV"/>
    <property type="match status" value="1"/>
</dbReference>
<feature type="domain" description="Type IV pilin Tt1218-like" evidence="1">
    <location>
        <begin position="33"/>
        <end position="109"/>
    </location>
</feature>
<dbReference type="InterPro" id="IPR013362">
    <property type="entry name" value="Pilus_4_PilV"/>
</dbReference>
<accession>A0A7V2WV81</accession>
<organism evidence="2">
    <name type="scientific">Leucothrix mucor</name>
    <dbReference type="NCBI Taxonomy" id="45248"/>
    <lineage>
        <taxon>Bacteria</taxon>
        <taxon>Pseudomonadati</taxon>
        <taxon>Pseudomonadota</taxon>
        <taxon>Gammaproteobacteria</taxon>
        <taxon>Thiotrichales</taxon>
        <taxon>Thiotrichaceae</taxon>
        <taxon>Leucothrix</taxon>
    </lineage>
</organism>
<proteinExistence type="predicted"/>
<name>A0A7V2WV81_LEUMU</name>
<dbReference type="EMBL" id="DRMS01000268">
    <property type="protein sequence ID" value="HFC92585.1"/>
    <property type="molecule type" value="Genomic_DNA"/>
</dbReference>